<dbReference type="InterPro" id="IPR051028">
    <property type="entry name" value="Mito_Solute_Carrier"/>
</dbReference>
<dbReference type="InterPro" id="IPR018108">
    <property type="entry name" value="MCP_transmembrane"/>
</dbReference>
<feature type="repeat" description="Solcar" evidence="10">
    <location>
        <begin position="209"/>
        <end position="307"/>
    </location>
</feature>
<evidence type="ECO:0000256" key="10">
    <source>
        <dbReference type="PROSITE-ProRule" id="PRU00282"/>
    </source>
</evidence>
<dbReference type="PANTHER" id="PTHR45678:SF1">
    <property type="entry name" value="MITOCHONDRIAL 2-OXODICARBOXYLATE CARRIER 1-RELATED"/>
    <property type="match status" value="1"/>
</dbReference>
<reference evidence="12 13" key="1">
    <citation type="submission" date="2024-02" db="EMBL/GenBank/DDBJ databases">
        <authorList>
            <person name="Chen Y."/>
            <person name="Shah S."/>
            <person name="Dougan E. K."/>
            <person name="Thang M."/>
            <person name="Chan C."/>
        </authorList>
    </citation>
    <scope>NUCLEOTIDE SEQUENCE [LARGE SCALE GENOMIC DNA]</scope>
</reference>
<name>A0ABP0NQ08_9DINO</name>
<keyword evidence="8" id="KW-0496">Mitochondrion</keyword>
<evidence type="ECO:0000256" key="3">
    <source>
        <dbReference type="ARBA" id="ARBA00022448"/>
    </source>
</evidence>
<evidence type="ECO:0000256" key="5">
    <source>
        <dbReference type="ARBA" id="ARBA00022737"/>
    </source>
</evidence>
<dbReference type="InterPro" id="IPR002067">
    <property type="entry name" value="MCP"/>
</dbReference>
<accession>A0ABP0NQ08</accession>
<dbReference type="SUPFAM" id="SSF103506">
    <property type="entry name" value="Mitochondrial carrier"/>
    <property type="match status" value="1"/>
</dbReference>
<keyword evidence="7" id="KW-1133">Transmembrane helix</keyword>
<evidence type="ECO:0000256" key="7">
    <source>
        <dbReference type="ARBA" id="ARBA00022989"/>
    </source>
</evidence>
<proteinExistence type="inferred from homology"/>
<keyword evidence="6" id="KW-0999">Mitochondrion inner membrane</keyword>
<dbReference type="PRINTS" id="PR00926">
    <property type="entry name" value="MITOCARRIER"/>
</dbReference>
<protein>
    <recommendedName>
        <fullName evidence="14">Mitochondrial carrier protein</fullName>
    </recommendedName>
</protein>
<dbReference type="Gene3D" id="1.50.40.10">
    <property type="entry name" value="Mitochondrial carrier domain"/>
    <property type="match status" value="1"/>
</dbReference>
<evidence type="ECO:0008006" key="14">
    <source>
        <dbReference type="Google" id="ProtNLM"/>
    </source>
</evidence>
<dbReference type="PANTHER" id="PTHR45678">
    <property type="entry name" value="MITOCHONDRIAL 2-OXODICARBOXYLATE CARRIER 1-RELATED"/>
    <property type="match status" value="1"/>
</dbReference>
<evidence type="ECO:0000256" key="1">
    <source>
        <dbReference type="ARBA" id="ARBA00004448"/>
    </source>
</evidence>
<dbReference type="PROSITE" id="PS50920">
    <property type="entry name" value="SOLCAR"/>
    <property type="match status" value="3"/>
</dbReference>
<evidence type="ECO:0000313" key="12">
    <source>
        <dbReference type="EMBL" id="CAK9064535.1"/>
    </source>
</evidence>
<keyword evidence="3 11" id="KW-0813">Transport</keyword>
<keyword evidence="13" id="KW-1185">Reference proteome</keyword>
<organism evidence="12 13">
    <name type="scientific">Durusdinium trenchii</name>
    <dbReference type="NCBI Taxonomy" id="1381693"/>
    <lineage>
        <taxon>Eukaryota</taxon>
        <taxon>Sar</taxon>
        <taxon>Alveolata</taxon>
        <taxon>Dinophyceae</taxon>
        <taxon>Suessiales</taxon>
        <taxon>Symbiodiniaceae</taxon>
        <taxon>Durusdinium</taxon>
    </lineage>
</organism>
<evidence type="ECO:0000256" key="11">
    <source>
        <dbReference type="RuleBase" id="RU000488"/>
    </source>
</evidence>
<evidence type="ECO:0000256" key="9">
    <source>
        <dbReference type="ARBA" id="ARBA00023136"/>
    </source>
</evidence>
<evidence type="ECO:0000256" key="6">
    <source>
        <dbReference type="ARBA" id="ARBA00022792"/>
    </source>
</evidence>
<comment type="caution">
    <text evidence="12">The sequence shown here is derived from an EMBL/GenBank/DDBJ whole genome shotgun (WGS) entry which is preliminary data.</text>
</comment>
<keyword evidence="4 10" id="KW-0812">Transmembrane</keyword>
<comment type="similarity">
    <text evidence="2 11">Belongs to the mitochondrial carrier (TC 2.A.29) family.</text>
</comment>
<dbReference type="InterPro" id="IPR023395">
    <property type="entry name" value="MCP_dom_sf"/>
</dbReference>
<dbReference type="Proteomes" id="UP001642464">
    <property type="component" value="Unassembled WGS sequence"/>
</dbReference>
<dbReference type="EMBL" id="CAXAMM010029335">
    <property type="protein sequence ID" value="CAK9064535.1"/>
    <property type="molecule type" value="Genomic_DNA"/>
</dbReference>
<keyword evidence="9 10" id="KW-0472">Membrane</keyword>
<evidence type="ECO:0000256" key="4">
    <source>
        <dbReference type="ARBA" id="ARBA00022692"/>
    </source>
</evidence>
<dbReference type="Pfam" id="PF00153">
    <property type="entry name" value="Mito_carr"/>
    <property type="match status" value="3"/>
</dbReference>
<feature type="repeat" description="Solcar" evidence="10">
    <location>
        <begin position="11"/>
        <end position="104"/>
    </location>
</feature>
<evidence type="ECO:0000256" key="8">
    <source>
        <dbReference type="ARBA" id="ARBA00023128"/>
    </source>
</evidence>
<sequence length="309" mass="32448">MATSTRRPAYASFVAAGVAATAENSHRLSQLLVMQPLDVVKTRMHLQGDGIKTGDNFQGTLAAMRGIQRAEGLPGLWRGFVPGLCVVIPRRGFKFVFYDAFISILWKGEKQKAPFQHSLVAGGLAGASEACIITPLECLKIGMQSEKAAGSAATGMATFAMAMVRTGGVASLYAGLGATVAKHTAHSCFYFAAFHETKKFAPKGSSRFQQICWDLLSGFIAGCAAATANNPFDVVKTRQQVVAASALSSHAAGQEFATGPTSIGAVALGLIRQDGLSGLYKGYVAKVARLGPGSALIFCVYEQVMSLLS</sequence>
<evidence type="ECO:0000256" key="2">
    <source>
        <dbReference type="ARBA" id="ARBA00006375"/>
    </source>
</evidence>
<gene>
    <name evidence="12" type="ORF">SCF082_LOCUS33205</name>
</gene>
<comment type="subcellular location">
    <subcellularLocation>
        <location evidence="1">Mitochondrion inner membrane</location>
        <topology evidence="1">Multi-pass membrane protein</topology>
    </subcellularLocation>
</comment>
<feature type="repeat" description="Solcar" evidence="10">
    <location>
        <begin position="113"/>
        <end position="200"/>
    </location>
</feature>
<evidence type="ECO:0000313" key="13">
    <source>
        <dbReference type="Proteomes" id="UP001642464"/>
    </source>
</evidence>
<keyword evidence="5" id="KW-0677">Repeat</keyword>